<dbReference type="Proteomes" id="UP001165186">
    <property type="component" value="Unassembled WGS sequence"/>
</dbReference>
<sequence length="297" mass="30170">MQSSVVQTSTTAAPTIPASPTSTGTSSSASGLSTGSKIGIGVGIPLALLALAGALLLLWRHRRRRHPHDPTKHSSCPTDNDLPEVHYTPLAPTPASALTKGGSTITPTPAPFPMSPLSSPSPTTAFTPHPRGSLASSAPPPPPASLPDFLPPPVHQKRTPAASRLSGTTAMTAGGGVGAAFAPQDLHEAPGSSGWGGGDACALPGLPPPSLGAAALEVPGLASAGGSVGGGAAGGGSDEGESGGLYGDDRDEIVRLRREAQRLQERRRRLTQMNQLDEEEERVVGRLRELEGRGVVY</sequence>
<dbReference type="EMBL" id="BSXG01000138">
    <property type="protein sequence ID" value="GME48203.1"/>
    <property type="molecule type" value="Genomic_DNA"/>
</dbReference>
<gene>
    <name evidence="1" type="primary">g7178</name>
    <name evidence="1" type="ORF">NpPPO83_00007178</name>
</gene>
<proteinExistence type="predicted"/>
<name>A0ACB5SMC4_9PEZI</name>
<keyword evidence="2" id="KW-1185">Reference proteome</keyword>
<evidence type="ECO:0000313" key="1">
    <source>
        <dbReference type="EMBL" id="GME48203.1"/>
    </source>
</evidence>
<comment type="caution">
    <text evidence="1">The sequence shown here is derived from an EMBL/GenBank/DDBJ whole genome shotgun (WGS) entry which is preliminary data.</text>
</comment>
<organism evidence="1 2">
    <name type="scientific">Neofusicoccum parvum</name>
    <dbReference type="NCBI Taxonomy" id="310453"/>
    <lineage>
        <taxon>Eukaryota</taxon>
        <taxon>Fungi</taxon>
        <taxon>Dikarya</taxon>
        <taxon>Ascomycota</taxon>
        <taxon>Pezizomycotina</taxon>
        <taxon>Dothideomycetes</taxon>
        <taxon>Dothideomycetes incertae sedis</taxon>
        <taxon>Botryosphaeriales</taxon>
        <taxon>Botryosphaeriaceae</taxon>
        <taxon>Neofusicoccum</taxon>
    </lineage>
</organism>
<evidence type="ECO:0000313" key="2">
    <source>
        <dbReference type="Proteomes" id="UP001165186"/>
    </source>
</evidence>
<reference evidence="1" key="1">
    <citation type="submission" date="2024-09" db="EMBL/GenBank/DDBJ databases">
        <title>Draft Genome Sequences of Neofusicoccum parvum.</title>
        <authorList>
            <person name="Ashida A."/>
            <person name="Camagna M."/>
            <person name="Tanaka A."/>
            <person name="Takemoto D."/>
        </authorList>
    </citation>
    <scope>NUCLEOTIDE SEQUENCE</scope>
    <source>
        <strain evidence="1">PPO83</strain>
    </source>
</reference>
<accession>A0ACB5SMC4</accession>
<protein>
    <submittedName>
        <fullName evidence="1">Uncharacterized protein LTHEOB_8013</fullName>
    </submittedName>
</protein>